<evidence type="ECO:0000313" key="4">
    <source>
        <dbReference type="Proteomes" id="UP001652504"/>
    </source>
</evidence>
<keyword evidence="4" id="KW-1185">Reference proteome</keyword>
<sequence length="383" mass="44306">MKHKLSLTSLLLAVLVLFTSQTLAEVKFSGYGSIVVGKTFGEIDDPLNPGQTRDEIFTADFYDVGQYDNDLSFKPETVFAIQARSDLGEGLSVTAQLVAKGTDDFEPEFDWYYITYKPTDDWTLLAGRRNIPMYYFSEFSEVGYAYPWMRPPSNLYWWQVTQFNSVQAIYTFDWGDLTNSLNFFYGNEYSDDNKEMLFYDRLFGGNATRIDEIWTNITGFNWNMSGEMFDLRFVYFRNDRDRDTYNPDGSITVADTYDQFFVGLGGVINLDPITLLFDYNYVEYDDVVGTVYPTWLLSAVYTIGDFQPYISYSKADHEQDKEPFVTEDLEEHYVLGIGLRYNFHPQAALKIQYDKFKDQGDAATFYNFHGDAENIAIGVDFIF</sequence>
<dbReference type="InterPro" id="IPR033900">
    <property type="entry name" value="Gram_neg_porin_domain"/>
</dbReference>
<name>A0ABT3A4R8_9ALTE</name>
<dbReference type="Pfam" id="PF13609">
    <property type="entry name" value="Porin_4"/>
    <property type="match status" value="1"/>
</dbReference>
<comment type="caution">
    <text evidence="3">The sequence shown here is derived from an EMBL/GenBank/DDBJ whole genome shotgun (WGS) entry which is preliminary data.</text>
</comment>
<evidence type="ECO:0000313" key="3">
    <source>
        <dbReference type="EMBL" id="MCV2883539.1"/>
    </source>
</evidence>
<dbReference type="Proteomes" id="UP001652504">
    <property type="component" value="Unassembled WGS sequence"/>
</dbReference>
<keyword evidence="1" id="KW-0732">Signal</keyword>
<dbReference type="InterPro" id="IPR023614">
    <property type="entry name" value="Porin_dom_sf"/>
</dbReference>
<dbReference type="RefSeq" id="WP_263710735.1">
    <property type="nucleotide sequence ID" value="NZ_JAOWKX010000001.1"/>
</dbReference>
<gene>
    <name evidence="3" type="ORF">OE749_02355</name>
</gene>
<feature type="signal peptide" evidence="1">
    <location>
        <begin position="1"/>
        <end position="24"/>
    </location>
</feature>
<dbReference type="EMBL" id="JAOWKX010000001">
    <property type="protein sequence ID" value="MCV2883539.1"/>
    <property type="molecule type" value="Genomic_DNA"/>
</dbReference>
<accession>A0ABT3A4R8</accession>
<reference evidence="3 4" key="1">
    <citation type="submission" date="2022-10" db="EMBL/GenBank/DDBJ databases">
        <title>Aestuariibacter sp. AA17 isolated from Montipora capitata coral fragment.</title>
        <authorList>
            <person name="Emsley S.A."/>
            <person name="Pfannmuller K.M."/>
            <person name="Loughran R.M."/>
            <person name="Shlafstein M."/>
            <person name="Papke E."/>
            <person name="Saw J.H."/>
            <person name="Ushijima B."/>
            <person name="Videau P."/>
        </authorList>
    </citation>
    <scope>NUCLEOTIDE SEQUENCE [LARGE SCALE GENOMIC DNA]</scope>
    <source>
        <strain evidence="3 4">AA17</strain>
    </source>
</reference>
<evidence type="ECO:0000256" key="1">
    <source>
        <dbReference type="SAM" id="SignalP"/>
    </source>
</evidence>
<proteinExistence type="predicted"/>
<organism evidence="3 4">
    <name type="scientific">Fluctibacter corallii</name>
    <dbReference type="NCBI Taxonomy" id="2984329"/>
    <lineage>
        <taxon>Bacteria</taxon>
        <taxon>Pseudomonadati</taxon>
        <taxon>Pseudomonadota</taxon>
        <taxon>Gammaproteobacteria</taxon>
        <taxon>Alteromonadales</taxon>
        <taxon>Alteromonadaceae</taxon>
        <taxon>Fluctibacter</taxon>
    </lineage>
</organism>
<feature type="chain" id="PRO_5047411616" evidence="1">
    <location>
        <begin position="25"/>
        <end position="383"/>
    </location>
</feature>
<feature type="domain" description="Porin" evidence="2">
    <location>
        <begin position="12"/>
        <end position="359"/>
    </location>
</feature>
<dbReference type="Gene3D" id="2.40.160.10">
    <property type="entry name" value="Porin"/>
    <property type="match status" value="1"/>
</dbReference>
<evidence type="ECO:0000259" key="2">
    <source>
        <dbReference type="Pfam" id="PF13609"/>
    </source>
</evidence>
<dbReference type="SUPFAM" id="SSF56935">
    <property type="entry name" value="Porins"/>
    <property type="match status" value="1"/>
</dbReference>
<protein>
    <submittedName>
        <fullName evidence="3">Porin</fullName>
    </submittedName>
</protein>